<feature type="region of interest" description="Disordered" evidence="1">
    <location>
        <begin position="1"/>
        <end position="49"/>
    </location>
</feature>
<feature type="compositionally biased region" description="Polar residues" evidence="1">
    <location>
        <begin position="1"/>
        <end position="11"/>
    </location>
</feature>
<name>A0A9P6ZPJ4_9AGAM</name>
<protein>
    <submittedName>
        <fullName evidence="2">Uncharacterized protein</fullName>
    </submittedName>
</protein>
<organism evidence="2 3">
    <name type="scientific">Suillus placidus</name>
    <dbReference type="NCBI Taxonomy" id="48579"/>
    <lineage>
        <taxon>Eukaryota</taxon>
        <taxon>Fungi</taxon>
        <taxon>Dikarya</taxon>
        <taxon>Basidiomycota</taxon>
        <taxon>Agaricomycotina</taxon>
        <taxon>Agaricomycetes</taxon>
        <taxon>Agaricomycetidae</taxon>
        <taxon>Boletales</taxon>
        <taxon>Suillineae</taxon>
        <taxon>Suillaceae</taxon>
        <taxon>Suillus</taxon>
    </lineage>
</organism>
<proteinExistence type="predicted"/>
<dbReference type="AlphaFoldDB" id="A0A9P6ZPJ4"/>
<accession>A0A9P6ZPJ4</accession>
<comment type="caution">
    <text evidence="2">The sequence shown here is derived from an EMBL/GenBank/DDBJ whole genome shotgun (WGS) entry which is preliminary data.</text>
</comment>
<gene>
    <name evidence="2" type="ORF">EV702DRAFT_1200258</name>
</gene>
<evidence type="ECO:0000313" key="2">
    <source>
        <dbReference type="EMBL" id="KAG1774445.1"/>
    </source>
</evidence>
<sequence length="207" mass="21983">MSHQPYSNPTTPAKVFGVKRSRTGPPTPTKPNLISDAGNEGGTEEHVPRKKRGAWLSPELLELAAGHIKHCGKTFGVFGKPVGALGLAAAAYHRALSLYTDGESAKEAAKEAKRHGNSDNAGGKNSKNIDFDAAWGSVTMRYAEQASGLPASKWDSIEEALSELIGTDTRSDDGDYSDDDIMDIRGVVLLSDSEDDGPQPTEDLDGC</sequence>
<dbReference type="Proteomes" id="UP000714275">
    <property type="component" value="Unassembled WGS sequence"/>
</dbReference>
<evidence type="ECO:0000313" key="3">
    <source>
        <dbReference type="Proteomes" id="UP000714275"/>
    </source>
</evidence>
<evidence type="ECO:0000256" key="1">
    <source>
        <dbReference type="SAM" id="MobiDB-lite"/>
    </source>
</evidence>
<reference evidence="2" key="1">
    <citation type="journal article" date="2020" name="New Phytol.">
        <title>Comparative genomics reveals dynamic genome evolution in host specialist ectomycorrhizal fungi.</title>
        <authorList>
            <person name="Lofgren L.A."/>
            <person name="Nguyen N.H."/>
            <person name="Vilgalys R."/>
            <person name="Ruytinx J."/>
            <person name="Liao H.L."/>
            <person name="Branco S."/>
            <person name="Kuo A."/>
            <person name="LaButti K."/>
            <person name="Lipzen A."/>
            <person name="Andreopoulos W."/>
            <person name="Pangilinan J."/>
            <person name="Riley R."/>
            <person name="Hundley H."/>
            <person name="Na H."/>
            <person name="Barry K."/>
            <person name="Grigoriev I.V."/>
            <person name="Stajich J.E."/>
            <person name="Kennedy P.G."/>
        </authorList>
    </citation>
    <scope>NUCLEOTIDE SEQUENCE</scope>
    <source>
        <strain evidence="2">DOB743</strain>
    </source>
</reference>
<dbReference type="EMBL" id="JABBWD010000041">
    <property type="protein sequence ID" value="KAG1774445.1"/>
    <property type="molecule type" value="Genomic_DNA"/>
</dbReference>
<dbReference type="OrthoDB" id="2755811at2759"/>
<keyword evidence="3" id="KW-1185">Reference proteome</keyword>